<proteinExistence type="predicted"/>
<reference evidence="3" key="1">
    <citation type="submission" date="2022-11" db="UniProtKB">
        <authorList>
            <consortium name="WormBaseParasite"/>
        </authorList>
    </citation>
    <scope>IDENTIFICATION</scope>
</reference>
<name>A0A914SJG1_PAREQ</name>
<evidence type="ECO:0000313" key="2">
    <source>
        <dbReference type="Proteomes" id="UP000887564"/>
    </source>
</evidence>
<protein>
    <submittedName>
        <fullName evidence="3">Uncharacterized protein</fullName>
    </submittedName>
</protein>
<dbReference type="WBParaSite" id="PEQ_0001406101-mRNA-1">
    <property type="protein sequence ID" value="PEQ_0001406101-mRNA-1"/>
    <property type="gene ID" value="PEQ_0001406101"/>
</dbReference>
<dbReference type="AlphaFoldDB" id="A0A914SJG1"/>
<evidence type="ECO:0000256" key="1">
    <source>
        <dbReference type="SAM" id="MobiDB-lite"/>
    </source>
</evidence>
<sequence>MGPPKPASVKGCTLKSAKEEDTLARGQEKPDPSFQLCHPSGVAQTVLILPAVVCDKRAECCQSGKLSEAWSPGIVLKYTETLLSGSIFQGLRGYVPAHGQGPVLSLECAGFGHPTPAEQTL</sequence>
<accession>A0A914SJG1</accession>
<dbReference type="Proteomes" id="UP000887564">
    <property type="component" value="Unplaced"/>
</dbReference>
<feature type="compositionally biased region" description="Basic and acidic residues" evidence="1">
    <location>
        <begin position="16"/>
        <end position="31"/>
    </location>
</feature>
<organism evidence="2 3">
    <name type="scientific">Parascaris equorum</name>
    <name type="common">Equine roundworm</name>
    <dbReference type="NCBI Taxonomy" id="6256"/>
    <lineage>
        <taxon>Eukaryota</taxon>
        <taxon>Metazoa</taxon>
        <taxon>Ecdysozoa</taxon>
        <taxon>Nematoda</taxon>
        <taxon>Chromadorea</taxon>
        <taxon>Rhabditida</taxon>
        <taxon>Spirurina</taxon>
        <taxon>Ascaridomorpha</taxon>
        <taxon>Ascaridoidea</taxon>
        <taxon>Ascarididae</taxon>
        <taxon>Parascaris</taxon>
    </lineage>
</organism>
<feature type="region of interest" description="Disordered" evidence="1">
    <location>
        <begin position="1"/>
        <end position="31"/>
    </location>
</feature>
<keyword evidence="2" id="KW-1185">Reference proteome</keyword>
<evidence type="ECO:0000313" key="3">
    <source>
        <dbReference type="WBParaSite" id="PEQ_0001406101-mRNA-1"/>
    </source>
</evidence>